<gene>
    <name evidence="1" type="ORF">NDU88_003190</name>
</gene>
<reference evidence="1" key="1">
    <citation type="journal article" date="2022" name="bioRxiv">
        <title>Sequencing and chromosome-scale assembly of the giantPleurodeles waltlgenome.</title>
        <authorList>
            <person name="Brown T."/>
            <person name="Elewa A."/>
            <person name="Iarovenko S."/>
            <person name="Subramanian E."/>
            <person name="Araus A.J."/>
            <person name="Petzold A."/>
            <person name="Susuki M."/>
            <person name="Suzuki K.-i.T."/>
            <person name="Hayashi T."/>
            <person name="Toyoda A."/>
            <person name="Oliveira C."/>
            <person name="Osipova E."/>
            <person name="Leigh N.D."/>
            <person name="Simon A."/>
            <person name="Yun M.H."/>
        </authorList>
    </citation>
    <scope>NUCLEOTIDE SEQUENCE</scope>
    <source>
        <strain evidence="1">20211129_DDA</strain>
        <tissue evidence="1">Liver</tissue>
    </source>
</reference>
<evidence type="ECO:0000313" key="1">
    <source>
        <dbReference type="EMBL" id="KAJ1177939.1"/>
    </source>
</evidence>
<dbReference type="Proteomes" id="UP001066276">
    <property type="component" value="Chromosome 3_2"/>
</dbReference>
<organism evidence="1 2">
    <name type="scientific">Pleurodeles waltl</name>
    <name type="common">Iberian ribbed newt</name>
    <dbReference type="NCBI Taxonomy" id="8319"/>
    <lineage>
        <taxon>Eukaryota</taxon>
        <taxon>Metazoa</taxon>
        <taxon>Chordata</taxon>
        <taxon>Craniata</taxon>
        <taxon>Vertebrata</taxon>
        <taxon>Euteleostomi</taxon>
        <taxon>Amphibia</taxon>
        <taxon>Batrachia</taxon>
        <taxon>Caudata</taxon>
        <taxon>Salamandroidea</taxon>
        <taxon>Salamandridae</taxon>
        <taxon>Pleurodelinae</taxon>
        <taxon>Pleurodeles</taxon>
    </lineage>
</organism>
<proteinExistence type="predicted"/>
<protein>
    <submittedName>
        <fullName evidence="1">Uncharacterized protein</fullName>
    </submittedName>
</protein>
<sequence length="140" mass="15047">MHALVHLCAYDWGSLAPTSLPLLPHTLVLLEVLYEMRVPVNGAHLTLVAAAGSPIQCRLALLPKMQQPSVPCSCDCDTGEAVYTLPSWLPPLGQSHIAGDVAVLCSETFGRSGDEQEVLKYCMGAPWIAGPHFQSRVAQL</sequence>
<dbReference type="AlphaFoldDB" id="A0AAV7TPU4"/>
<evidence type="ECO:0000313" key="2">
    <source>
        <dbReference type="Proteomes" id="UP001066276"/>
    </source>
</evidence>
<keyword evidence="2" id="KW-1185">Reference proteome</keyword>
<accession>A0AAV7TPU4</accession>
<name>A0AAV7TPU4_PLEWA</name>
<comment type="caution">
    <text evidence="1">The sequence shown here is derived from an EMBL/GenBank/DDBJ whole genome shotgun (WGS) entry which is preliminary data.</text>
</comment>
<dbReference type="EMBL" id="JANPWB010000006">
    <property type="protein sequence ID" value="KAJ1177939.1"/>
    <property type="molecule type" value="Genomic_DNA"/>
</dbReference>